<keyword evidence="3" id="KW-1185">Reference proteome</keyword>
<proteinExistence type="predicted"/>
<name>A0AAV7UX83_PLEWA</name>
<organism evidence="2 3">
    <name type="scientific">Pleurodeles waltl</name>
    <name type="common">Iberian ribbed newt</name>
    <dbReference type="NCBI Taxonomy" id="8319"/>
    <lineage>
        <taxon>Eukaryota</taxon>
        <taxon>Metazoa</taxon>
        <taxon>Chordata</taxon>
        <taxon>Craniata</taxon>
        <taxon>Vertebrata</taxon>
        <taxon>Euteleostomi</taxon>
        <taxon>Amphibia</taxon>
        <taxon>Batrachia</taxon>
        <taxon>Caudata</taxon>
        <taxon>Salamandroidea</taxon>
        <taxon>Salamandridae</taxon>
        <taxon>Pleurodelinae</taxon>
        <taxon>Pleurodeles</taxon>
    </lineage>
</organism>
<keyword evidence="1" id="KW-1133">Transmembrane helix</keyword>
<dbReference type="AlphaFoldDB" id="A0AAV7UX83"/>
<feature type="transmembrane region" description="Helical" evidence="1">
    <location>
        <begin position="17"/>
        <end position="37"/>
    </location>
</feature>
<keyword evidence="1" id="KW-0472">Membrane</keyword>
<reference evidence="2" key="1">
    <citation type="journal article" date="2022" name="bioRxiv">
        <title>Sequencing and chromosome-scale assembly of the giantPleurodeles waltlgenome.</title>
        <authorList>
            <person name="Brown T."/>
            <person name="Elewa A."/>
            <person name="Iarovenko S."/>
            <person name="Subramanian E."/>
            <person name="Araus A.J."/>
            <person name="Petzold A."/>
            <person name="Susuki M."/>
            <person name="Suzuki K.-i.T."/>
            <person name="Hayashi T."/>
            <person name="Toyoda A."/>
            <person name="Oliveira C."/>
            <person name="Osipova E."/>
            <person name="Leigh N.D."/>
            <person name="Simon A."/>
            <person name="Yun M.H."/>
        </authorList>
    </citation>
    <scope>NUCLEOTIDE SEQUENCE</scope>
    <source>
        <strain evidence="2">20211129_DDA</strain>
        <tissue evidence="2">Liver</tissue>
    </source>
</reference>
<protein>
    <submittedName>
        <fullName evidence="2">Uncharacterized protein</fullName>
    </submittedName>
</protein>
<evidence type="ECO:0000313" key="3">
    <source>
        <dbReference type="Proteomes" id="UP001066276"/>
    </source>
</evidence>
<evidence type="ECO:0000256" key="1">
    <source>
        <dbReference type="SAM" id="Phobius"/>
    </source>
</evidence>
<sequence>MGSNSERGLTSPSGQRLIYAFMVGNFACVSGVELLLAKSNLQSAIHSKSSDAVLLRRCGVSHGAWRELLMQPELRLM</sequence>
<keyword evidence="1" id="KW-0812">Transmembrane</keyword>
<dbReference type="EMBL" id="JANPWB010000004">
    <property type="protein sequence ID" value="KAJ1193699.1"/>
    <property type="molecule type" value="Genomic_DNA"/>
</dbReference>
<gene>
    <name evidence="2" type="ORF">NDU88_002995</name>
</gene>
<accession>A0AAV7UX83</accession>
<evidence type="ECO:0000313" key="2">
    <source>
        <dbReference type="EMBL" id="KAJ1193699.1"/>
    </source>
</evidence>
<comment type="caution">
    <text evidence="2">The sequence shown here is derived from an EMBL/GenBank/DDBJ whole genome shotgun (WGS) entry which is preliminary data.</text>
</comment>
<dbReference type="Proteomes" id="UP001066276">
    <property type="component" value="Chromosome 2_2"/>
</dbReference>